<feature type="domain" description="Tc1-like transposase DDE" evidence="1">
    <location>
        <begin position="30"/>
        <end position="179"/>
    </location>
</feature>
<dbReference type="InterPro" id="IPR038717">
    <property type="entry name" value="Tc1-like_DDE_dom"/>
</dbReference>
<organism evidence="2 3">
    <name type="scientific">Pontibacter toksunensis</name>
    <dbReference type="NCBI Taxonomy" id="1332631"/>
    <lineage>
        <taxon>Bacteria</taxon>
        <taxon>Pseudomonadati</taxon>
        <taxon>Bacteroidota</taxon>
        <taxon>Cytophagia</taxon>
        <taxon>Cytophagales</taxon>
        <taxon>Hymenobacteraceae</taxon>
        <taxon>Pontibacter</taxon>
    </lineage>
</organism>
<dbReference type="NCBIfam" id="NF033545">
    <property type="entry name" value="transpos_IS630"/>
    <property type="match status" value="1"/>
</dbReference>
<keyword evidence="3" id="KW-1185">Reference proteome</keyword>
<dbReference type="InterPro" id="IPR047655">
    <property type="entry name" value="Transpos_IS630-like"/>
</dbReference>
<sequence length="226" mass="26454">MGKVDGRYLACMEEVLELYAQKPEEGKARVCFDERPCQLLKDVVEPLPVKRGRPAREDSEYERRGTAVILLAYDIDTGQRYLQVRERRTKQDYAQFMEWLAREHYPHAEQIELVQDNLNTHSYGSFYENLPAAQARELTCKFGFHLTPKHGSWLNMAEIEFSVLARECLSRRIGSMEALEREALNWCAKRNSKASKIHWSFTVNTAREKLGKQYQNVNKDNPIFKY</sequence>
<dbReference type="RefSeq" id="WP_377491404.1">
    <property type="nucleotide sequence ID" value="NZ_JBHUOX010000035.1"/>
</dbReference>
<name>A0ABW6C0J9_9BACT</name>
<accession>A0ABW6C0J9</accession>
<evidence type="ECO:0000313" key="2">
    <source>
        <dbReference type="EMBL" id="MFD3003614.1"/>
    </source>
</evidence>
<dbReference type="Proteomes" id="UP001597641">
    <property type="component" value="Unassembled WGS sequence"/>
</dbReference>
<dbReference type="EMBL" id="JBHUOX010000035">
    <property type="protein sequence ID" value="MFD3003614.1"/>
    <property type="molecule type" value="Genomic_DNA"/>
</dbReference>
<evidence type="ECO:0000259" key="1">
    <source>
        <dbReference type="Pfam" id="PF13358"/>
    </source>
</evidence>
<proteinExistence type="predicted"/>
<gene>
    <name evidence="2" type="ORF">ACFS7Z_24875</name>
</gene>
<protein>
    <submittedName>
        <fullName evidence="2">IS630 family transposase</fullName>
    </submittedName>
</protein>
<evidence type="ECO:0000313" key="3">
    <source>
        <dbReference type="Proteomes" id="UP001597641"/>
    </source>
</evidence>
<dbReference type="Pfam" id="PF13358">
    <property type="entry name" value="DDE_3"/>
    <property type="match status" value="1"/>
</dbReference>
<comment type="caution">
    <text evidence="2">The sequence shown here is derived from an EMBL/GenBank/DDBJ whole genome shotgun (WGS) entry which is preliminary data.</text>
</comment>
<reference evidence="3" key="1">
    <citation type="journal article" date="2019" name="Int. J. Syst. Evol. Microbiol.">
        <title>The Global Catalogue of Microorganisms (GCM) 10K type strain sequencing project: providing services to taxonomists for standard genome sequencing and annotation.</title>
        <authorList>
            <consortium name="The Broad Institute Genomics Platform"/>
            <consortium name="The Broad Institute Genome Sequencing Center for Infectious Disease"/>
            <person name="Wu L."/>
            <person name="Ma J."/>
        </authorList>
    </citation>
    <scope>NUCLEOTIDE SEQUENCE [LARGE SCALE GENOMIC DNA]</scope>
    <source>
        <strain evidence="3">KCTC 23984</strain>
    </source>
</reference>